<keyword evidence="2" id="KW-0131">Cell cycle</keyword>
<dbReference type="RefSeq" id="WP_271188045.1">
    <property type="nucleotide sequence ID" value="NZ_BSFE01000013.1"/>
</dbReference>
<keyword evidence="1" id="KW-0472">Membrane</keyword>
<evidence type="ECO:0000256" key="1">
    <source>
        <dbReference type="SAM" id="Phobius"/>
    </source>
</evidence>
<reference evidence="2" key="1">
    <citation type="journal article" date="2014" name="Int. J. Syst. Evol. Microbiol.">
        <title>Complete genome sequence of Corynebacterium casei LMG S-19264T (=DSM 44701T), isolated from a smear-ripened cheese.</title>
        <authorList>
            <consortium name="US DOE Joint Genome Institute (JGI-PGF)"/>
            <person name="Walter F."/>
            <person name="Albersmeier A."/>
            <person name="Kalinowski J."/>
            <person name="Ruckert C."/>
        </authorList>
    </citation>
    <scope>NUCLEOTIDE SEQUENCE</scope>
    <source>
        <strain evidence="2">VKM B-1513</strain>
    </source>
</reference>
<proteinExistence type="predicted"/>
<dbReference type="GO" id="GO:0051301">
    <property type="term" value="P:cell division"/>
    <property type="evidence" value="ECO:0007669"/>
    <property type="project" value="UniProtKB-KW"/>
</dbReference>
<dbReference type="AlphaFoldDB" id="A0A9W6IQI0"/>
<feature type="transmembrane region" description="Helical" evidence="1">
    <location>
        <begin position="28"/>
        <end position="50"/>
    </location>
</feature>
<dbReference type="GO" id="GO:0032153">
    <property type="term" value="C:cell division site"/>
    <property type="evidence" value="ECO:0007669"/>
    <property type="project" value="TreeGrafter"/>
</dbReference>
<organism evidence="2 3">
    <name type="scientific">Maricaulis virginensis</name>
    <dbReference type="NCBI Taxonomy" id="144022"/>
    <lineage>
        <taxon>Bacteria</taxon>
        <taxon>Pseudomonadati</taxon>
        <taxon>Pseudomonadota</taxon>
        <taxon>Alphaproteobacteria</taxon>
        <taxon>Maricaulales</taxon>
        <taxon>Maricaulaceae</taxon>
        <taxon>Maricaulis</taxon>
    </lineage>
</organism>
<accession>A0A9W6IQI0</accession>
<reference evidence="2" key="2">
    <citation type="submission" date="2023-01" db="EMBL/GenBank/DDBJ databases">
        <authorList>
            <person name="Sun Q."/>
            <person name="Evtushenko L."/>
        </authorList>
    </citation>
    <scope>NUCLEOTIDE SEQUENCE</scope>
    <source>
        <strain evidence="2">VKM B-1513</strain>
    </source>
</reference>
<feature type="transmembrane region" description="Helical" evidence="1">
    <location>
        <begin position="179"/>
        <end position="199"/>
    </location>
</feature>
<name>A0A9W6IQI0_9PROT</name>
<evidence type="ECO:0000313" key="3">
    <source>
        <dbReference type="Proteomes" id="UP001143486"/>
    </source>
</evidence>
<dbReference type="GO" id="GO:0016020">
    <property type="term" value="C:membrane"/>
    <property type="evidence" value="ECO:0007669"/>
    <property type="project" value="InterPro"/>
</dbReference>
<dbReference type="InterPro" id="IPR004513">
    <property type="entry name" value="FtsX"/>
</dbReference>
<protein>
    <submittedName>
        <fullName evidence="2">Cell division protein</fullName>
    </submittedName>
</protein>
<keyword evidence="1" id="KW-1133">Transmembrane helix</keyword>
<dbReference type="EMBL" id="BSFE01000013">
    <property type="protein sequence ID" value="GLK53704.1"/>
    <property type="molecule type" value="Genomic_DNA"/>
</dbReference>
<comment type="caution">
    <text evidence="2">The sequence shown here is derived from an EMBL/GenBank/DDBJ whole genome shotgun (WGS) entry which is preliminary data.</text>
</comment>
<dbReference type="Proteomes" id="UP001143486">
    <property type="component" value="Unassembled WGS sequence"/>
</dbReference>
<keyword evidence="1" id="KW-0812">Transmembrane</keyword>
<keyword evidence="3" id="KW-1185">Reference proteome</keyword>
<sequence>MSEPAVPKPPAGGNGRLLPPDAGRDRPLFLVAAILVFLACVAALGARGAWVQAQTWTSDLESSLTIQIRPVDGRDATADAEAAAEIARSLDGVRDATARTREHALALLRPWLGEGNLPDDLPLPLMVEVELDSETVRAGSFQPEALQARLDEAGLAATVDDHSRWAAAVRRAATTAQTLGLALLALVAGAAAAVVAFAARASLAARVDVIDALHLCGAEDRFIAGLFQRRFFMLGLKSGAAGAIFAGLVSILVSIGGSPADMAFFLPQWAADPFELVLLALAPLLAGLTAAVSARLAVASDLRGRW</sequence>
<dbReference type="PANTHER" id="PTHR47755">
    <property type="entry name" value="CELL DIVISION PROTEIN FTSX"/>
    <property type="match status" value="1"/>
</dbReference>
<dbReference type="PANTHER" id="PTHR47755:SF1">
    <property type="entry name" value="CELL DIVISION PROTEIN FTSX"/>
    <property type="match status" value="1"/>
</dbReference>
<keyword evidence="2" id="KW-0132">Cell division</keyword>
<feature type="transmembrane region" description="Helical" evidence="1">
    <location>
        <begin position="276"/>
        <end position="298"/>
    </location>
</feature>
<gene>
    <name evidence="2" type="primary">ftsX</name>
    <name evidence="2" type="ORF">GCM10017621_32120</name>
</gene>
<feature type="transmembrane region" description="Helical" evidence="1">
    <location>
        <begin position="231"/>
        <end position="256"/>
    </location>
</feature>
<evidence type="ECO:0000313" key="2">
    <source>
        <dbReference type="EMBL" id="GLK53704.1"/>
    </source>
</evidence>